<evidence type="ECO:0000313" key="6">
    <source>
        <dbReference type="Proteomes" id="UP000249739"/>
    </source>
</evidence>
<evidence type="ECO:0000256" key="3">
    <source>
        <dbReference type="ARBA" id="ARBA00022691"/>
    </source>
</evidence>
<evidence type="ECO:0000313" key="5">
    <source>
        <dbReference type="EMBL" id="PZP57085.1"/>
    </source>
</evidence>
<dbReference type="Gene3D" id="3.40.50.150">
    <property type="entry name" value="Vaccinia Virus protein VP39"/>
    <property type="match status" value="1"/>
</dbReference>
<reference evidence="5 6" key="1">
    <citation type="submission" date="2017-08" db="EMBL/GenBank/DDBJ databases">
        <title>Infants hospitalized years apart are colonized by the same room-sourced microbial strains.</title>
        <authorList>
            <person name="Brooks B."/>
            <person name="Olm M.R."/>
            <person name="Firek B.A."/>
            <person name="Baker R."/>
            <person name="Thomas B.C."/>
            <person name="Morowitz M.J."/>
            <person name="Banfield J.F."/>
        </authorList>
    </citation>
    <scope>NUCLEOTIDE SEQUENCE [LARGE SCALE GENOMIC DNA]</scope>
    <source>
        <strain evidence="5">S2_006_000_R2_64</strain>
    </source>
</reference>
<keyword evidence="2" id="KW-0808">Transferase</keyword>
<name>A0A2W5FM18_9BACT</name>
<organism evidence="5 6">
    <name type="scientific">Micavibrio aeruginosavorus</name>
    <dbReference type="NCBI Taxonomy" id="349221"/>
    <lineage>
        <taxon>Bacteria</taxon>
        <taxon>Pseudomonadati</taxon>
        <taxon>Bdellovibrionota</taxon>
        <taxon>Bdellovibrionia</taxon>
        <taxon>Bdellovibrionales</taxon>
        <taxon>Pseudobdellovibrionaceae</taxon>
        <taxon>Micavibrio</taxon>
    </lineage>
</organism>
<dbReference type="GO" id="GO:0032259">
    <property type="term" value="P:methylation"/>
    <property type="evidence" value="ECO:0007669"/>
    <property type="project" value="UniProtKB-KW"/>
</dbReference>
<dbReference type="InterPro" id="IPR029063">
    <property type="entry name" value="SAM-dependent_MTases_sf"/>
</dbReference>
<dbReference type="InterPro" id="IPR019614">
    <property type="entry name" value="SAM-dep_methyl-trfase"/>
</dbReference>
<dbReference type="PANTHER" id="PTHR43042:SF2">
    <property type="entry name" value="SAM-DEPENDENT METHYLTRANSFERASE"/>
    <property type="match status" value="1"/>
</dbReference>
<keyword evidence="1" id="KW-0489">Methyltransferase</keyword>
<proteinExistence type="predicted"/>
<dbReference type="PANTHER" id="PTHR43042">
    <property type="entry name" value="SAM-DEPENDENT METHYLTRANSFERASE"/>
    <property type="match status" value="1"/>
</dbReference>
<dbReference type="EMBL" id="QFOT01000008">
    <property type="protein sequence ID" value="PZP57085.1"/>
    <property type="molecule type" value="Genomic_DNA"/>
</dbReference>
<dbReference type="CDD" id="cd02440">
    <property type="entry name" value="AdoMet_MTases"/>
    <property type="match status" value="1"/>
</dbReference>
<evidence type="ECO:0000256" key="2">
    <source>
        <dbReference type="ARBA" id="ARBA00022679"/>
    </source>
</evidence>
<dbReference type="Pfam" id="PF10672">
    <property type="entry name" value="Methyltrans_SAM"/>
    <property type="match status" value="1"/>
</dbReference>
<evidence type="ECO:0000256" key="1">
    <source>
        <dbReference type="ARBA" id="ARBA00022603"/>
    </source>
</evidence>
<sequence>MNSRISDQWDVSWNDITFVCRLMSFRHMGLFPEQMTHWKWISDQIKSAGRPLKILNLFAYTGAASLSAAKAGAQVTHLDASKKAIQWAKDNQAASGLGDKPIKWICDDAKAFVARELRRGNTYDGIILDPPKFGRGPDGERWQLEDDLLDFTTDCAKLLSPDAQFMILTAYAMRISSMSIANVLQDATSGGAIDHGELLTKQENGERYLSTSLYARWTNG</sequence>
<dbReference type="SUPFAM" id="SSF53335">
    <property type="entry name" value="S-adenosyl-L-methionine-dependent methyltransferases"/>
    <property type="match status" value="1"/>
</dbReference>
<dbReference type="GO" id="GO:0008168">
    <property type="term" value="F:methyltransferase activity"/>
    <property type="evidence" value="ECO:0007669"/>
    <property type="project" value="UniProtKB-KW"/>
</dbReference>
<keyword evidence="3" id="KW-0949">S-adenosyl-L-methionine</keyword>
<protein>
    <recommendedName>
        <fullName evidence="4">S-adenosylmethionine-dependent methyltransferase domain-containing protein</fullName>
    </recommendedName>
</protein>
<feature type="domain" description="S-adenosylmethionine-dependent methyltransferase" evidence="4">
    <location>
        <begin position="7"/>
        <end position="136"/>
    </location>
</feature>
<dbReference type="AlphaFoldDB" id="A0A2W5FM18"/>
<dbReference type="Proteomes" id="UP000249739">
    <property type="component" value="Unassembled WGS sequence"/>
</dbReference>
<evidence type="ECO:0000259" key="4">
    <source>
        <dbReference type="Pfam" id="PF10672"/>
    </source>
</evidence>
<accession>A0A2W5FM18</accession>
<comment type="caution">
    <text evidence="5">The sequence shown here is derived from an EMBL/GenBank/DDBJ whole genome shotgun (WGS) entry which is preliminary data.</text>
</comment>
<gene>
    <name evidence="5" type="ORF">DI586_01640</name>
</gene>